<dbReference type="GO" id="GO:0010038">
    <property type="term" value="P:response to metal ion"/>
    <property type="evidence" value="ECO:0007669"/>
    <property type="project" value="InterPro"/>
</dbReference>
<dbReference type="InterPro" id="IPR011322">
    <property type="entry name" value="N-reg_PII-like_a/b"/>
</dbReference>
<gene>
    <name evidence="2" type="primary">cutA</name>
    <name evidence="2" type="ORF">Aple_059360</name>
</gene>
<dbReference type="SUPFAM" id="SSF54913">
    <property type="entry name" value="GlnB-like"/>
    <property type="match status" value="1"/>
</dbReference>
<dbReference type="Pfam" id="PF03091">
    <property type="entry name" value="CutA1"/>
    <property type="match status" value="1"/>
</dbReference>
<keyword evidence="3" id="KW-1185">Reference proteome</keyword>
<dbReference type="Proteomes" id="UP000377595">
    <property type="component" value="Unassembled WGS sequence"/>
</dbReference>
<sequence length="122" mass="13480">MVEYVQVQTSVDSEEAGARLAQGIVEARLAACVQIGGPIRSFYWWQGAMEESTEWQLFIKTVAGRVPELIGYIETNHGYDTPEVIATPITAGNSAYLRWIADEVDAHNARPIGRPADPHHSE</sequence>
<dbReference type="EMBL" id="BLAF01000037">
    <property type="protein sequence ID" value="GES23037.1"/>
    <property type="molecule type" value="Genomic_DNA"/>
</dbReference>
<dbReference type="PANTHER" id="PTHR23419">
    <property type="entry name" value="DIVALENT CATION TOLERANCE CUTA-RELATED"/>
    <property type="match status" value="1"/>
</dbReference>
<name>A0A5M3XNW6_9ACTN</name>
<proteinExistence type="inferred from homology"/>
<comment type="similarity">
    <text evidence="1">Belongs to the CutA family.</text>
</comment>
<protein>
    <submittedName>
        <fullName evidence="2">Divalent cation tolerance protein</fullName>
    </submittedName>
</protein>
<dbReference type="PANTHER" id="PTHR23419:SF8">
    <property type="entry name" value="FI09726P"/>
    <property type="match status" value="1"/>
</dbReference>
<dbReference type="Gene3D" id="3.30.70.120">
    <property type="match status" value="1"/>
</dbReference>
<dbReference type="RefSeq" id="WP_155347953.1">
    <property type="nucleotide sequence ID" value="NZ_BAAAHM010000009.1"/>
</dbReference>
<evidence type="ECO:0000313" key="3">
    <source>
        <dbReference type="Proteomes" id="UP000377595"/>
    </source>
</evidence>
<accession>A0A5M3XNW6</accession>
<dbReference type="OrthoDB" id="37622at2"/>
<comment type="caution">
    <text evidence="2">The sequence shown here is derived from an EMBL/GenBank/DDBJ whole genome shotgun (WGS) entry which is preliminary data.</text>
</comment>
<dbReference type="InterPro" id="IPR004323">
    <property type="entry name" value="Ion_tolerance_CutA"/>
</dbReference>
<evidence type="ECO:0000256" key="1">
    <source>
        <dbReference type="ARBA" id="ARBA00010169"/>
    </source>
</evidence>
<dbReference type="GO" id="GO:0005507">
    <property type="term" value="F:copper ion binding"/>
    <property type="evidence" value="ECO:0007669"/>
    <property type="project" value="TreeGrafter"/>
</dbReference>
<dbReference type="InterPro" id="IPR015867">
    <property type="entry name" value="N-reg_PII/ATP_PRibTrfase_C"/>
</dbReference>
<organism evidence="2 3">
    <name type="scientific">Acrocarpospora pleiomorpha</name>
    <dbReference type="NCBI Taxonomy" id="90975"/>
    <lineage>
        <taxon>Bacteria</taxon>
        <taxon>Bacillati</taxon>
        <taxon>Actinomycetota</taxon>
        <taxon>Actinomycetes</taxon>
        <taxon>Streptosporangiales</taxon>
        <taxon>Streptosporangiaceae</taxon>
        <taxon>Acrocarpospora</taxon>
    </lineage>
</organism>
<evidence type="ECO:0000313" key="2">
    <source>
        <dbReference type="EMBL" id="GES23037.1"/>
    </source>
</evidence>
<reference evidence="2 3" key="1">
    <citation type="submission" date="2019-10" db="EMBL/GenBank/DDBJ databases">
        <title>Whole genome shotgun sequence of Acrocarpospora pleiomorpha NBRC 16267.</title>
        <authorList>
            <person name="Ichikawa N."/>
            <person name="Kimura A."/>
            <person name="Kitahashi Y."/>
            <person name="Komaki H."/>
            <person name="Oguchi A."/>
        </authorList>
    </citation>
    <scope>NUCLEOTIDE SEQUENCE [LARGE SCALE GENOMIC DNA]</scope>
    <source>
        <strain evidence="2 3">NBRC 16267</strain>
    </source>
</reference>
<dbReference type="AlphaFoldDB" id="A0A5M3XNW6"/>